<sequence>MWGDKRTEWLKPDRIVNVGHGVREHKGIIENNHLESLPQNYLESISESIFWQYLLASFPGTSDRRGWALQTEQYVLGSKLRETWVIPKLKQGEGKEKQ</sequence>
<comment type="caution">
    <text evidence="1">The sequence shown here is derived from an EMBL/GenBank/DDBJ whole genome shotgun (WGS) entry which is preliminary data.</text>
</comment>
<evidence type="ECO:0000313" key="1">
    <source>
        <dbReference type="EMBL" id="ODH20884.1"/>
    </source>
</evidence>
<reference evidence="1 2" key="1">
    <citation type="submission" date="2016-06" db="EMBL/GenBank/DDBJ databases">
        <authorList>
            <person name="Kjaerup R.B."/>
            <person name="Dalgaard T.S."/>
            <person name="Juul-Madsen H.R."/>
        </authorList>
    </citation>
    <scope>NUCLEOTIDE SEQUENCE [LARGE SCALE GENOMIC DNA]</scope>
    <source>
        <strain evidence="1 2">Pb300</strain>
    </source>
</reference>
<gene>
    <name evidence="1" type="ORF">ACO22_05780</name>
</gene>
<accession>A0A1D2J9B5</accession>
<dbReference type="EMBL" id="LZYO01000272">
    <property type="protein sequence ID" value="ODH20884.1"/>
    <property type="molecule type" value="Genomic_DNA"/>
</dbReference>
<dbReference type="AlphaFoldDB" id="A0A1D2J9B5"/>
<evidence type="ECO:0000313" key="2">
    <source>
        <dbReference type="Proteomes" id="UP000242814"/>
    </source>
</evidence>
<dbReference type="Proteomes" id="UP000242814">
    <property type="component" value="Unassembled WGS sequence"/>
</dbReference>
<name>A0A1D2J9B5_PARBR</name>
<proteinExistence type="predicted"/>
<organism evidence="1 2">
    <name type="scientific">Paracoccidioides brasiliensis</name>
    <dbReference type="NCBI Taxonomy" id="121759"/>
    <lineage>
        <taxon>Eukaryota</taxon>
        <taxon>Fungi</taxon>
        <taxon>Dikarya</taxon>
        <taxon>Ascomycota</taxon>
        <taxon>Pezizomycotina</taxon>
        <taxon>Eurotiomycetes</taxon>
        <taxon>Eurotiomycetidae</taxon>
        <taxon>Onygenales</taxon>
        <taxon>Ajellomycetaceae</taxon>
        <taxon>Paracoccidioides</taxon>
    </lineage>
</organism>
<protein>
    <submittedName>
        <fullName evidence="1">Uncharacterized protein</fullName>
    </submittedName>
</protein>